<reference evidence="2 3" key="1">
    <citation type="submission" date="2019-07" db="EMBL/GenBank/DDBJ databases">
        <title>The Draft Genome Sequence of Rhizobium tropici SARCC-755 Associated with Superior Nodulation on Pigeonpea (Cajanus cajan (L.) Millsp.).</title>
        <authorList>
            <person name="Bopape F.L."/>
            <person name="Hassen A.I."/>
            <person name="Swanevelder Z.H."/>
            <person name="Gwata E.T."/>
        </authorList>
    </citation>
    <scope>NUCLEOTIDE SEQUENCE [LARGE SCALE GENOMIC DNA]</scope>
    <source>
        <strain evidence="2 3">SARCC-755</strain>
    </source>
</reference>
<proteinExistence type="predicted"/>
<sequence length="80" mass="9195">MTHSQFLVAGSLTATVDELYQKFGAWRTAKALLLVVWRQRQTRAQVSELSNHQLRDIGLPEREDTLNHPNSLALHLRRFG</sequence>
<evidence type="ECO:0000313" key="3">
    <source>
        <dbReference type="Proteomes" id="UP000323608"/>
    </source>
</evidence>
<dbReference type="AlphaFoldDB" id="A0A5B0VYZ9"/>
<gene>
    <name evidence="2" type="ORF">FP026_13585</name>
</gene>
<comment type="caution">
    <text evidence="2">The sequence shown here is derived from an EMBL/GenBank/DDBJ whole genome shotgun (WGS) entry which is preliminary data.</text>
</comment>
<feature type="domain" description="YjiS-like" evidence="1">
    <location>
        <begin position="37"/>
        <end position="59"/>
    </location>
</feature>
<dbReference type="Pfam" id="PF06568">
    <property type="entry name" value="YjiS-like"/>
    <property type="match status" value="1"/>
</dbReference>
<dbReference type="Proteomes" id="UP000323608">
    <property type="component" value="Unassembled WGS sequence"/>
</dbReference>
<organism evidence="2 3">
    <name type="scientific">Rhizobium tropici</name>
    <dbReference type="NCBI Taxonomy" id="398"/>
    <lineage>
        <taxon>Bacteria</taxon>
        <taxon>Pseudomonadati</taxon>
        <taxon>Pseudomonadota</taxon>
        <taxon>Alphaproteobacteria</taxon>
        <taxon>Hyphomicrobiales</taxon>
        <taxon>Rhizobiaceae</taxon>
        <taxon>Rhizobium/Agrobacterium group</taxon>
        <taxon>Rhizobium</taxon>
    </lineage>
</organism>
<dbReference type="OrthoDB" id="8420205at2"/>
<evidence type="ECO:0000313" key="2">
    <source>
        <dbReference type="EMBL" id="KAA1179896.1"/>
    </source>
</evidence>
<protein>
    <submittedName>
        <fullName evidence="2">DUF1127 domain-containing protein</fullName>
    </submittedName>
</protein>
<evidence type="ECO:0000259" key="1">
    <source>
        <dbReference type="Pfam" id="PF06568"/>
    </source>
</evidence>
<accession>A0A5B0VYZ9</accession>
<dbReference type="RefSeq" id="WP_149635155.1">
    <property type="nucleotide sequence ID" value="NZ_VNIP01000008.1"/>
</dbReference>
<dbReference type="EMBL" id="VNIP01000008">
    <property type="protein sequence ID" value="KAA1179896.1"/>
    <property type="molecule type" value="Genomic_DNA"/>
</dbReference>
<dbReference type="InterPro" id="IPR009506">
    <property type="entry name" value="YjiS-like"/>
</dbReference>
<name>A0A5B0VYZ9_RHITR</name>